<dbReference type="GO" id="GO:0005743">
    <property type="term" value="C:mitochondrial inner membrane"/>
    <property type="evidence" value="ECO:0007669"/>
    <property type="project" value="UniProtKB-SubCell"/>
</dbReference>
<keyword evidence="11" id="KW-1185">Reference proteome</keyword>
<keyword evidence="3 9" id="KW-0813">Transport</keyword>
<dbReference type="GO" id="GO:0006122">
    <property type="term" value="P:mitochondrial electron transport, ubiquinol to cytochrome c"/>
    <property type="evidence" value="ECO:0007669"/>
    <property type="project" value="InterPro"/>
</dbReference>
<keyword evidence="5 9" id="KW-0999">Mitochondrion inner membrane</keyword>
<dbReference type="SUPFAM" id="SSF81524">
    <property type="entry name" value="14 kDa protein of cytochrome bc1 complex (Ubiquinol-cytochrome c reductase)"/>
    <property type="match status" value="1"/>
</dbReference>
<proteinExistence type="inferred from homology"/>
<keyword evidence="6 9" id="KW-0249">Electron transport</keyword>
<dbReference type="PIRSF" id="PIRSF000022">
    <property type="entry name" value="Bc1_14K"/>
    <property type="match status" value="1"/>
</dbReference>
<evidence type="ECO:0000313" key="10">
    <source>
        <dbReference type="EMBL" id="EPT05878.1"/>
    </source>
</evidence>
<gene>
    <name evidence="10" type="ORF">FOMPIDRAFT_158942</name>
</gene>
<evidence type="ECO:0000256" key="5">
    <source>
        <dbReference type="ARBA" id="ARBA00022792"/>
    </source>
</evidence>
<dbReference type="PANTHER" id="PTHR12022">
    <property type="entry name" value="UBIQUINOL-CYTOCHROME C REDUCTASE COMPLEX 14 KD PROTEIN"/>
    <property type="match status" value="1"/>
</dbReference>
<dbReference type="Pfam" id="PF02271">
    <property type="entry name" value="UCR_14kD"/>
    <property type="match status" value="1"/>
</dbReference>
<dbReference type="EMBL" id="KE504122">
    <property type="protein sequence ID" value="EPT05878.1"/>
    <property type="molecule type" value="Genomic_DNA"/>
</dbReference>
<dbReference type="PANTHER" id="PTHR12022:SF0">
    <property type="entry name" value="CYTOCHROME B-C1 COMPLEX SUBUNIT 7"/>
    <property type="match status" value="1"/>
</dbReference>
<keyword evidence="8 9" id="KW-0472">Membrane</keyword>
<evidence type="ECO:0000256" key="3">
    <source>
        <dbReference type="ARBA" id="ARBA00022448"/>
    </source>
</evidence>
<name>S8EP30_FOMSC</name>
<keyword evidence="7 9" id="KW-0496">Mitochondrion</keyword>
<dbReference type="GO" id="GO:0045275">
    <property type="term" value="C:respiratory chain complex III"/>
    <property type="evidence" value="ECO:0007669"/>
    <property type="project" value="InterPro"/>
</dbReference>
<evidence type="ECO:0000256" key="4">
    <source>
        <dbReference type="ARBA" id="ARBA00022660"/>
    </source>
</evidence>
<dbReference type="InterPro" id="IPR036544">
    <property type="entry name" value="QCR7_sf"/>
</dbReference>
<protein>
    <recommendedName>
        <fullName evidence="9">Cytochrome b-c1 complex subunit 7</fullName>
    </recommendedName>
</protein>
<dbReference type="InterPro" id="IPR003197">
    <property type="entry name" value="QCR7"/>
</dbReference>
<dbReference type="FunCoup" id="S8EP30">
    <property type="interactions" value="94"/>
</dbReference>
<dbReference type="Gene3D" id="1.10.1090.10">
    <property type="entry name" value="Cytochrome b-c1 complex subunit 7"/>
    <property type="match status" value="1"/>
</dbReference>
<dbReference type="FunFam" id="1.10.1090.10:FF:000001">
    <property type="entry name" value="Cytochrome b-c1 complex subunit 7"/>
    <property type="match status" value="1"/>
</dbReference>
<sequence>MVLAGPLGPSLAPAILKNRGLYRWVKPIANWYADLSGYRKVGYKYDDLIMEERDDVQRAINRLTPREAYDRQFRLKQASHCSVLHDVLPKEKWTKAEEDVRYLKPHVESVEQEELERRAWDNMVVSKK</sequence>
<organism evidence="10 11">
    <name type="scientific">Fomitopsis schrenkii</name>
    <name type="common">Brown rot fungus</name>
    <dbReference type="NCBI Taxonomy" id="2126942"/>
    <lineage>
        <taxon>Eukaryota</taxon>
        <taxon>Fungi</taxon>
        <taxon>Dikarya</taxon>
        <taxon>Basidiomycota</taxon>
        <taxon>Agaricomycotina</taxon>
        <taxon>Agaricomycetes</taxon>
        <taxon>Polyporales</taxon>
        <taxon>Fomitopsis</taxon>
    </lineage>
</organism>
<dbReference type="Proteomes" id="UP000015241">
    <property type="component" value="Unassembled WGS sequence"/>
</dbReference>
<evidence type="ECO:0000256" key="7">
    <source>
        <dbReference type="ARBA" id="ARBA00023128"/>
    </source>
</evidence>
<dbReference type="AlphaFoldDB" id="S8EP30"/>
<comment type="subcellular location">
    <subcellularLocation>
        <location evidence="1">Mitochondrion inner membrane</location>
        <topology evidence="1">Peripheral membrane protein</topology>
        <orientation evidence="1">Matrix side</orientation>
    </subcellularLocation>
</comment>
<evidence type="ECO:0000313" key="11">
    <source>
        <dbReference type="Proteomes" id="UP000015241"/>
    </source>
</evidence>
<comment type="function">
    <text evidence="9">Component of the ubiquinol-cytochrome c oxidoreductase, a multisubunit transmembrane complex that is part of the mitochondrial electron transport chain which drives oxidative phosphorylation.</text>
</comment>
<reference evidence="10 11" key="1">
    <citation type="journal article" date="2012" name="Science">
        <title>The Paleozoic origin of enzymatic lignin decomposition reconstructed from 31 fungal genomes.</title>
        <authorList>
            <person name="Floudas D."/>
            <person name="Binder M."/>
            <person name="Riley R."/>
            <person name="Barry K."/>
            <person name="Blanchette R.A."/>
            <person name="Henrissat B."/>
            <person name="Martinez A.T."/>
            <person name="Otillar R."/>
            <person name="Spatafora J.W."/>
            <person name="Yadav J.S."/>
            <person name="Aerts A."/>
            <person name="Benoit I."/>
            <person name="Boyd A."/>
            <person name="Carlson A."/>
            <person name="Copeland A."/>
            <person name="Coutinho P.M."/>
            <person name="de Vries R.P."/>
            <person name="Ferreira P."/>
            <person name="Findley K."/>
            <person name="Foster B."/>
            <person name="Gaskell J."/>
            <person name="Glotzer D."/>
            <person name="Gorecki P."/>
            <person name="Heitman J."/>
            <person name="Hesse C."/>
            <person name="Hori C."/>
            <person name="Igarashi K."/>
            <person name="Jurgens J.A."/>
            <person name="Kallen N."/>
            <person name="Kersten P."/>
            <person name="Kohler A."/>
            <person name="Kuees U."/>
            <person name="Kumar T.K.A."/>
            <person name="Kuo A."/>
            <person name="LaButti K."/>
            <person name="Larrondo L.F."/>
            <person name="Lindquist E."/>
            <person name="Ling A."/>
            <person name="Lombard V."/>
            <person name="Lucas S."/>
            <person name="Lundell T."/>
            <person name="Martin R."/>
            <person name="McLaughlin D.J."/>
            <person name="Morgenstern I."/>
            <person name="Morin E."/>
            <person name="Murat C."/>
            <person name="Nagy L.G."/>
            <person name="Nolan M."/>
            <person name="Ohm R.A."/>
            <person name="Patyshakuliyeva A."/>
            <person name="Rokas A."/>
            <person name="Ruiz-Duenas F.J."/>
            <person name="Sabat G."/>
            <person name="Salamov A."/>
            <person name="Samejima M."/>
            <person name="Schmutz J."/>
            <person name="Slot J.C."/>
            <person name="St John F."/>
            <person name="Stenlid J."/>
            <person name="Sun H."/>
            <person name="Sun S."/>
            <person name="Syed K."/>
            <person name="Tsang A."/>
            <person name="Wiebenga A."/>
            <person name="Young D."/>
            <person name="Pisabarro A."/>
            <person name="Eastwood D.C."/>
            <person name="Martin F."/>
            <person name="Cullen D."/>
            <person name="Grigoriev I.V."/>
            <person name="Hibbett D.S."/>
        </authorList>
    </citation>
    <scope>NUCLEOTIDE SEQUENCE</scope>
    <source>
        <strain evidence="11">FP-58527</strain>
    </source>
</reference>
<dbReference type="InParanoid" id="S8EP30"/>
<evidence type="ECO:0000256" key="6">
    <source>
        <dbReference type="ARBA" id="ARBA00022982"/>
    </source>
</evidence>
<keyword evidence="4 9" id="KW-0679">Respiratory chain</keyword>
<evidence type="ECO:0000256" key="2">
    <source>
        <dbReference type="ARBA" id="ARBA00008554"/>
    </source>
</evidence>
<comment type="similarity">
    <text evidence="2 9">Belongs to the UQCRB/QCR7 family.</text>
</comment>
<evidence type="ECO:0000256" key="1">
    <source>
        <dbReference type="ARBA" id="ARBA00004443"/>
    </source>
</evidence>
<dbReference type="OrthoDB" id="425749at2759"/>
<dbReference type="eggNOG" id="KOG3440">
    <property type="taxonomic scope" value="Eukaryota"/>
</dbReference>
<dbReference type="STRING" id="743788.S8EP30"/>
<accession>S8EP30</accession>
<evidence type="ECO:0000256" key="8">
    <source>
        <dbReference type="ARBA" id="ARBA00023136"/>
    </source>
</evidence>
<dbReference type="HOGENOM" id="CLU_115154_1_0_1"/>
<evidence type="ECO:0000256" key="9">
    <source>
        <dbReference type="PIRNR" id="PIRNR000022"/>
    </source>
</evidence>